<keyword evidence="3" id="KW-1185">Reference proteome</keyword>
<accession>A0A1H2ABX4</accession>
<dbReference type="Gene3D" id="3.90.1570.10">
    <property type="entry name" value="tt1808, chain A"/>
    <property type="match status" value="1"/>
</dbReference>
<keyword evidence="2" id="KW-0255">Endonuclease</keyword>
<dbReference type="GO" id="GO:0004519">
    <property type="term" value="F:endonuclease activity"/>
    <property type="evidence" value="ECO:0007669"/>
    <property type="project" value="UniProtKB-KW"/>
</dbReference>
<dbReference type="AlphaFoldDB" id="A0A1H2ABX4"/>
<dbReference type="PANTHER" id="PTHR35400:SF3">
    <property type="entry name" value="SLL1072 PROTEIN"/>
    <property type="match status" value="1"/>
</dbReference>
<organism evidence="2 3">
    <name type="scientific">Actinoplanes derwentensis</name>
    <dbReference type="NCBI Taxonomy" id="113562"/>
    <lineage>
        <taxon>Bacteria</taxon>
        <taxon>Bacillati</taxon>
        <taxon>Actinomycetota</taxon>
        <taxon>Actinomycetes</taxon>
        <taxon>Micromonosporales</taxon>
        <taxon>Micromonosporaceae</taxon>
        <taxon>Actinoplanes</taxon>
    </lineage>
</organism>
<dbReference type="EMBL" id="LT629758">
    <property type="protein sequence ID" value="SDT43490.1"/>
    <property type="molecule type" value="Genomic_DNA"/>
</dbReference>
<keyword evidence="2" id="KW-0378">Hydrolase</keyword>
<evidence type="ECO:0000259" key="1">
    <source>
        <dbReference type="Pfam" id="PF05685"/>
    </source>
</evidence>
<name>A0A1H2ABX4_9ACTN</name>
<dbReference type="InterPro" id="IPR011335">
    <property type="entry name" value="Restrct_endonuc-II-like"/>
</dbReference>
<dbReference type="STRING" id="113562.SAMN04489716_3777"/>
<protein>
    <submittedName>
        <fullName evidence="2">Endonuclease, Uma2 family (Restriction endonuclease fold)</fullName>
    </submittedName>
</protein>
<evidence type="ECO:0000313" key="3">
    <source>
        <dbReference type="Proteomes" id="UP000198688"/>
    </source>
</evidence>
<evidence type="ECO:0000313" key="2">
    <source>
        <dbReference type="EMBL" id="SDT43490.1"/>
    </source>
</evidence>
<dbReference type="InterPro" id="IPR008538">
    <property type="entry name" value="Uma2"/>
</dbReference>
<dbReference type="OrthoDB" id="9799703at2"/>
<dbReference type="CDD" id="cd06260">
    <property type="entry name" value="DUF820-like"/>
    <property type="match status" value="1"/>
</dbReference>
<gene>
    <name evidence="2" type="ORF">SAMN04489716_3777</name>
</gene>
<reference evidence="2 3" key="1">
    <citation type="submission" date="2016-10" db="EMBL/GenBank/DDBJ databases">
        <authorList>
            <person name="de Groot N.N."/>
        </authorList>
    </citation>
    <scope>NUCLEOTIDE SEQUENCE [LARGE SCALE GENOMIC DNA]</scope>
    <source>
        <strain evidence="2 3">DSM 43941</strain>
    </source>
</reference>
<dbReference type="InterPro" id="IPR012296">
    <property type="entry name" value="Nuclease_put_TT1808"/>
</dbReference>
<dbReference type="Proteomes" id="UP000198688">
    <property type="component" value="Chromosome I"/>
</dbReference>
<dbReference type="Pfam" id="PF05685">
    <property type="entry name" value="Uma2"/>
    <property type="match status" value="1"/>
</dbReference>
<sequence length="196" mass="21372">MTACDTLPMSMGTLDDHEGPWTEADFLALGETSHRIELLDGSLLVSPSPNDHHNEILGNVRDSLRPAARAADLRAPLVPNVRLHTDLVLIPDLAVKKGPTEKSISNAAEVVLVCEVTSPSNSAMDLSYKMQVYAKAGIPWYLVVEPDFVDYASVTLHLFRLEGDVYVEHATAAQGDTLVSDLPFPLSISTDFLLDY</sequence>
<keyword evidence="2" id="KW-0540">Nuclease</keyword>
<dbReference type="PANTHER" id="PTHR35400">
    <property type="entry name" value="SLR1083 PROTEIN"/>
    <property type="match status" value="1"/>
</dbReference>
<feature type="domain" description="Putative restriction endonuclease" evidence="1">
    <location>
        <begin position="25"/>
        <end position="189"/>
    </location>
</feature>
<proteinExistence type="predicted"/>
<dbReference type="SUPFAM" id="SSF52980">
    <property type="entry name" value="Restriction endonuclease-like"/>
    <property type="match status" value="1"/>
</dbReference>